<dbReference type="EMBL" id="FNOW01000035">
    <property type="protein sequence ID" value="SDY16939.1"/>
    <property type="molecule type" value="Genomic_DNA"/>
</dbReference>
<accession>A0A1H3HQJ1</accession>
<dbReference type="Proteomes" id="UP000198672">
    <property type="component" value="Unassembled WGS sequence"/>
</dbReference>
<protein>
    <submittedName>
        <fullName evidence="1">Uncharacterized protein</fullName>
    </submittedName>
</protein>
<evidence type="ECO:0000313" key="1">
    <source>
        <dbReference type="EMBL" id="SDY16939.1"/>
    </source>
</evidence>
<reference evidence="2" key="1">
    <citation type="submission" date="2016-10" db="EMBL/GenBank/DDBJ databases">
        <authorList>
            <person name="Varghese N."/>
            <person name="Submissions S."/>
        </authorList>
    </citation>
    <scope>NUCLEOTIDE SEQUENCE [LARGE SCALE GENOMIC DNA]</scope>
    <source>
        <strain evidence="2">DSM 173</strain>
    </source>
</reference>
<evidence type="ECO:0000313" key="2">
    <source>
        <dbReference type="Proteomes" id="UP000198672"/>
    </source>
</evidence>
<gene>
    <name evidence="1" type="ORF">SAMN05421644_1353</name>
</gene>
<dbReference type="AlphaFoldDB" id="A0A1H3HQJ1"/>
<sequence>MICLHSEDSLMTTRVGAEFVTRYRHTLLVSLLEIAGMIDREYA</sequence>
<organism evidence="1 2">
    <name type="scientific">Allochromatium warmingii</name>
    <name type="common">Chromatium warmingii</name>
    <dbReference type="NCBI Taxonomy" id="61595"/>
    <lineage>
        <taxon>Bacteria</taxon>
        <taxon>Pseudomonadati</taxon>
        <taxon>Pseudomonadota</taxon>
        <taxon>Gammaproteobacteria</taxon>
        <taxon>Chromatiales</taxon>
        <taxon>Chromatiaceae</taxon>
        <taxon>Allochromatium</taxon>
    </lineage>
</organism>
<name>A0A1H3HQJ1_ALLWA</name>
<keyword evidence="2" id="KW-1185">Reference proteome</keyword>
<proteinExistence type="predicted"/>